<keyword evidence="7 9" id="KW-0472">Membrane</keyword>
<evidence type="ECO:0000313" key="10">
    <source>
        <dbReference type="EMBL" id="WIA21363.1"/>
    </source>
</evidence>
<feature type="transmembrane region" description="Helical" evidence="9">
    <location>
        <begin position="81"/>
        <end position="100"/>
    </location>
</feature>
<keyword evidence="5 9" id="KW-0812">Transmembrane</keyword>
<evidence type="ECO:0000256" key="1">
    <source>
        <dbReference type="ARBA" id="ARBA00004141"/>
    </source>
</evidence>
<keyword evidence="3" id="KW-0150">Chloroplast</keyword>
<evidence type="ECO:0000313" key="11">
    <source>
        <dbReference type="Proteomes" id="UP001244341"/>
    </source>
</evidence>
<proteinExistence type="inferred from homology"/>
<evidence type="ECO:0000256" key="9">
    <source>
        <dbReference type="SAM" id="Phobius"/>
    </source>
</evidence>
<evidence type="ECO:0000256" key="5">
    <source>
        <dbReference type="ARBA" id="ARBA00022692"/>
    </source>
</evidence>
<dbReference type="Proteomes" id="UP001244341">
    <property type="component" value="Chromosome 13b"/>
</dbReference>
<accession>A0ABY8UP13</accession>
<sequence>METLRYKEPGMKQYWPSSTISPESAEERADMGTAADFWQMQVFDGPASETINGRMSMLGVLIGLIGEWTTGLGLMEQTADHPLIVFGSFLLISFASYAPIARGYTRKEPYANHLLGFNWTPRAENWNGRIAMLGFAGMVLTEWITGVNTLQAWGLQGINFPGL</sequence>
<evidence type="ECO:0000256" key="7">
    <source>
        <dbReference type="ARBA" id="ARBA00023136"/>
    </source>
</evidence>
<protein>
    <recommendedName>
        <fullName evidence="12">Chlorophyll a-b binding protein, chloroplastic</fullName>
    </recommendedName>
</protein>
<dbReference type="PANTHER" id="PTHR14154">
    <property type="entry name" value="UPF0041 BRAIN PROTEIN 44-RELATED"/>
    <property type="match status" value="1"/>
</dbReference>
<evidence type="ECO:0000256" key="3">
    <source>
        <dbReference type="ARBA" id="ARBA00022528"/>
    </source>
</evidence>
<dbReference type="SUPFAM" id="SSF103511">
    <property type="entry name" value="Chlorophyll a-b binding protein"/>
    <property type="match status" value="1"/>
</dbReference>
<keyword evidence="4" id="KW-0934">Plastid</keyword>
<evidence type="ECO:0008006" key="12">
    <source>
        <dbReference type="Google" id="ProtNLM"/>
    </source>
</evidence>
<evidence type="ECO:0000256" key="8">
    <source>
        <dbReference type="ARBA" id="ARBA00037956"/>
    </source>
</evidence>
<evidence type="ECO:0000256" key="4">
    <source>
        <dbReference type="ARBA" id="ARBA00022640"/>
    </source>
</evidence>
<keyword evidence="11" id="KW-1185">Reference proteome</keyword>
<dbReference type="Pfam" id="PF00504">
    <property type="entry name" value="Chloroa_b-bind"/>
    <property type="match status" value="1"/>
</dbReference>
<evidence type="ECO:0000256" key="6">
    <source>
        <dbReference type="ARBA" id="ARBA00022989"/>
    </source>
</evidence>
<dbReference type="InterPro" id="IPR022796">
    <property type="entry name" value="Chloroa_b-bind"/>
</dbReference>
<feature type="transmembrane region" description="Helical" evidence="9">
    <location>
        <begin position="57"/>
        <end position="75"/>
    </location>
</feature>
<organism evidence="10 11">
    <name type="scientific">Tetradesmus obliquus</name>
    <name type="common">Green alga</name>
    <name type="synonym">Acutodesmus obliquus</name>
    <dbReference type="NCBI Taxonomy" id="3088"/>
    <lineage>
        <taxon>Eukaryota</taxon>
        <taxon>Viridiplantae</taxon>
        <taxon>Chlorophyta</taxon>
        <taxon>core chlorophytes</taxon>
        <taxon>Chlorophyceae</taxon>
        <taxon>CS clade</taxon>
        <taxon>Sphaeropleales</taxon>
        <taxon>Scenedesmaceae</taxon>
        <taxon>Tetradesmus</taxon>
    </lineage>
</organism>
<reference evidence="10 11" key="1">
    <citation type="submission" date="2023-05" db="EMBL/GenBank/DDBJ databases">
        <title>A 100% complete, gapless, phased diploid assembly of the Scenedesmus obliquus UTEX 3031 genome.</title>
        <authorList>
            <person name="Biondi T.C."/>
            <person name="Hanschen E.R."/>
            <person name="Kwon T."/>
            <person name="Eng W."/>
            <person name="Kruse C.P.S."/>
            <person name="Koehler S.I."/>
            <person name="Kunde Y."/>
            <person name="Gleasner C.D."/>
            <person name="You Mak K.T."/>
            <person name="Polle J."/>
            <person name="Hovde B.T."/>
            <person name="Starkenburg S.R."/>
        </authorList>
    </citation>
    <scope>NUCLEOTIDE SEQUENCE [LARGE SCALE GENOMIC DNA]</scope>
    <source>
        <strain evidence="10 11">DOE0152z</strain>
    </source>
</reference>
<dbReference type="EMBL" id="CP126220">
    <property type="protein sequence ID" value="WIA21363.1"/>
    <property type="molecule type" value="Genomic_DNA"/>
</dbReference>
<dbReference type="Gene3D" id="1.10.3460.10">
    <property type="entry name" value="Chlorophyll a/b binding protein domain"/>
    <property type="match status" value="1"/>
</dbReference>
<keyword evidence="6 9" id="KW-1133">Transmembrane helix</keyword>
<name>A0ABY8UP13_TETOB</name>
<gene>
    <name evidence="10" type="ORF">OEZ85_000583</name>
</gene>
<evidence type="ECO:0000256" key="2">
    <source>
        <dbReference type="ARBA" id="ARBA00004229"/>
    </source>
</evidence>
<comment type="subcellular location">
    <subcellularLocation>
        <location evidence="1">Membrane</location>
        <topology evidence="1">Multi-pass membrane protein</topology>
    </subcellularLocation>
    <subcellularLocation>
        <location evidence="2">Plastid</location>
        <location evidence="2">Chloroplast</location>
    </subcellularLocation>
</comment>
<comment type="similarity">
    <text evidence="8">Belongs to the ELIP/psbS family.</text>
</comment>